<dbReference type="EMBL" id="JACHWJ010000011">
    <property type="protein sequence ID" value="MBB2959499.1"/>
    <property type="molecule type" value="Genomic_DNA"/>
</dbReference>
<dbReference type="AlphaFoldDB" id="A0A7W4URV3"/>
<organism evidence="1 2">
    <name type="scientific">Pseudoclavibacter helvolus</name>
    <dbReference type="NCBI Taxonomy" id="255205"/>
    <lineage>
        <taxon>Bacteria</taxon>
        <taxon>Bacillati</taxon>
        <taxon>Actinomycetota</taxon>
        <taxon>Actinomycetes</taxon>
        <taxon>Micrococcales</taxon>
        <taxon>Microbacteriaceae</taxon>
        <taxon>Pseudoclavibacter</taxon>
    </lineage>
</organism>
<proteinExistence type="predicted"/>
<comment type="caution">
    <text evidence="1">The sequence shown here is derived from an EMBL/GenBank/DDBJ whole genome shotgun (WGS) entry which is preliminary data.</text>
</comment>
<accession>A0A7W4URV3</accession>
<protein>
    <recommendedName>
        <fullName evidence="3">Phage tail protein</fullName>
    </recommendedName>
</protein>
<evidence type="ECO:0000313" key="2">
    <source>
        <dbReference type="Proteomes" id="UP000545286"/>
    </source>
</evidence>
<name>A0A7W4URV3_9MICO</name>
<dbReference type="Proteomes" id="UP000545286">
    <property type="component" value="Unassembled WGS sequence"/>
</dbReference>
<reference evidence="1 2" key="1">
    <citation type="submission" date="2020-08" db="EMBL/GenBank/DDBJ databases">
        <title>Sequencing the genomes of 1000 actinobacteria strains.</title>
        <authorList>
            <person name="Klenk H.-P."/>
        </authorList>
    </citation>
    <scope>NUCLEOTIDE SEQUENCE [LARGE SCALE GENOMIC DNA]</scope>
    <source>
        <strain evidence="1 2">DSM 20419</strain>
    </source>
</reference>
<evidence type="ECO:0000313" key="1">
    <source>
        <dbReference type="EMBL" id="MBB2959499.1"/>
    </source>
</evidence>
<evidence type="ECO:0008006" key="3">
    <source>
        <dbReference type="Google" id="ProtNLM"/>
    </source>
</evidence>
<dbReference type="RefSeq" id="WP_183626828.1">
    <property type="nucleotide sequence ID" value="NZ_JACHWJ010000011.1"/>
</dbReference>
<gene>
    <name evidence="1" type="ORF">FHX72_003668</name>
</gene>
<sequence length="169" mass="18461">MTPTPTYEELKPTQGDPAQSHQYMFDVAALPVSPATEPSWQNIPDITALSPEFQAQLQEITTYAHKGQQAQSKVGSNFSLGFNLLKLRDNTGEFQPEWLVMKNASDQVGELNMLRFRFYDSLGASDAYEGTATVARGARPENGAVGVGWDAWSLTGVGEVLPIENPLKA</sequence>
<dbReference type="NCBIfam" id="NF047353">
    <property type="entry name" value="tube_lmo2291"/>
    <property type="match status" value="1"/>
</dbReference>
<keyword evidence="2" id="KW-1185">Reference proteome</keyword>